<keyword evidence="3" id="KW-1185">Reference proteome</keyword>
<dbReference type="Proteomes" id="UP000784294">
    <property type="component" value="Unassembled WGS sequence"/>
</dbReference>
<evidence type="ECO:0000313" key="3">
    <source>
        <dbReference type="Proteomes" id="UP000784294"/>
    </source>
</evidence>
<organism evidence="2 3">
    <name type="scientific">Protopolystoma xenopodis</name>
    <dbReference type="NCBI Taxonomy" id="117903"/>
    <lineage>
        <taxon>Eukaryota</taxon>
        <taxon>Metazoa</taxon>
        <taxon>Spiralia</taxon>
        <taxon>Lophotrochozoa</taxon>
        <taxon>Platyhelminthes</taxon>
        <taxon>Monogenea</taxon>
        <taxon>Polyopisthocotylea</taxon>
        <taxon>Polystomatidea</taxon>
        <taxon>Polystomatidae</taxon>
        <taxon>Protopolystoma</taxon>
    </lineage>
</organism>
<gene>
    <name evidence="2" type="ORF">PXEA_LOCUS7029</name>
</gene>
<dbReference type="EMBL" id="CAAALY010018256">
    <property type="protein sequence ID" value="VEL13589.1"/>
    <property type="molecule type" value="Genomic_DNA"/>
</dbReference>
<feature type="region of interest" description="Disordered" evidence="1">
    <location>
        <begin position="79"/>
        <end position="98"/>
    </location>
</feature>
<protein>
    <submittedName>
        <fullName evidence="2">Uncharacterized protein</fullName>
    </submittedName>
</protein>
<sequence>MQILASFLSIACNLAFYGIDLHPVKLFIGDFRYRSLSLPAGSTNYAHRDGTSLGFLTPTSSVQPYYDGHLQPKLVSGVSSQRSTSEKVHKRSKSSGDRVHFEPTKSIFPLQSFVYSTPSGVILQNTKTKFFIGLHHSGLIVFWGQLRVEILSWHRILKLEQKGLVIRVFSRYGQLFGSARSLYFYLNDIFSTSFHLCHPYILVALEVHSTA</sequence>
<reference evidence="2" key="1">
    <citation type="submission" date="2018-11" db="EMBL/GenBank/DDBJ databases">
        <authorList>
            <consortium name="Pathogen Informatics"/>
        </authorList>
    </citation>
    <scope>NUCLEOTIDE SEQUENCE</scope>
</reference>
<dbReference type="AlphaFoldDB" id="A0A3S5A711"/>
<proteinExistence type="predicted"/>
<evidence type="ECO:0000256" key="1">
    <source>
        <dbReference type="SAM" id="MobiDB-lite"/>
    </source>
</evidence>
<comment type="caution">
    <text evidence="2">The sequence shown here is derived from an EMBL/GenBank/DDBJ whole genome shotgun (WGS) entry which is preliminary data.</text>
</comment>
<name>A0A3S5A711_9PLAT</name>
<accession>A0A3S5A711</accession>
<evidence type="ECO:0000313" key="2">
    <source>
        <dbReference type="EMBL" id="VEL13589.1"/>
    </source>
</evidence>